<keyword evidence="3" id="KW-1185">Reference proteome</keyword>
<name>A0A8J5SWG3_ZIZPA</name>
<evidence type="ECO:0000313" key="2">
    <source>
        <dbReference type="EMBL" id="KAG8082010.1"/>
    </source>
</evidence>
<reference evidence="2" key="2">
    <citation type="submission" date="2021-02" db="EMBL/GenBank/DDBJ databases">
        <authorList>
            <person name="Kimball J.A."/>
            <person name="Haas M.W."/>
            <person name="Macchietto M."/>
            <person name="Kono T."/>
            <person name="Duquette J."/>
            <person name="Shao M."/>
        </authorList>
    </citation>
    <scope>NUCLEOTIDE SEQUENCE</scope>
    <source>
        <tissue evidence="2">Fresh leaf tissue</tissue>
    </source>
</reference>
<dbReference type="OrthoDB" id="421838at2759"/>
<proteinExistence type="predicted"/>
<gene>
    <name evidence="2" type="ORF">GUJ93_ZPchr0014g47248</name>
</gene>
<sequence length="71" mass="7649">MPQVQGVDPTKIELPCAHCKAILNVPYGLARFRCPQCDTDLTVDLIPSSSIPSTSTPRYLMASMASLSSSH</sequence>
<evidence type="ECO:0000259" key="1">
    <source>
        <dbReference type="Pfam" id="PF23548"/>
    </source>
</evidence>
<comment type="caution">
    <text evidence="2">The sequence shown here is derived from an EMBL/GenBank/DDBJ whole genome shotgun (WGS) entry which is preliminary data.</text>
</comment>
<dbReference type="EMBL" id="JAAALK010000086">
    <property type="protein sequence ID" value="KAG8082010.1"/>
    <property type="molecule type" value="Genomic_DNA"/>
</dbReference>
<dbReference type="Proteomes" id="UP000729402">
    <property type="component" value="Unassembled WGS sequence"/>
</dbReference>
<evidence type="ECO:0000313" key="3">
    <source>
        <dbReference type="Proteomes" id="UP000729402"/>
    </source>
</evidence>
<dbReference type="InterPro" id="IPR057025">
    <property type="entry name" value="Znr_FGT1_2"/>
</dbReference>
<dbReference type="Pfam" id="PF23548">
    <property type="entry name" value="Zn_ribbon_FGT1_2"/>
    <property type="match status" value="1"/>
</dbReference>
<organism evidence="2 3">
    <name type="scientific">Zizania palustris</name>
    <name type="common">Northern wild rice</name>
    <dbReference type="NCBI Taxonomy" id="103762"/>
    <lineage>
        <taxon>Eukaryota</taxon>
        <taxon>Viridiplantae</taxon>
        <taxon>Streptophyta</taxon>
        <taxon>Embryophyta</taxon>
        <taxon>Tracheophyta</taxon>
        <taxon>Spermatophyta</taxon>
        <taxon>Magnoliopsida</taxon>
        <taxon>Liliopsida</taxon>
        <taxon>Poales</taxon>
        <taxon>Poaceae</taxon>
        <taxon>BOP clade</taxon>
        <taxon>Oryzoideae</taxon>
        <taxon>Oryzeae</taxon>
        <taxon>Zizaniinae</taxon>
        <taxon>Zizania</taxon>
    </lineage>
</organism>
<accession>A0A8J5SWG3</accession>
<protein>
    <recommendedName>
        <fullName evidence="1">FORGETTER1 second zinc ribbon domain-containing protein</fullName>
    </recommendedName>
</protein>
<feature type="domain" description="FORGETTER1 second zinc ribbon" evidence="1">
    <location>
        <begin position="13"/>
        <end position="44"/>
    </location>
</feature>
<reference evidence="2" key="1">
    <citation type="journal article" date="2021" name="bioRxiv">
        <title>Whole Genome Assembly and Annotation of Northern Wild Rice, Zizania palustris L., Supports a Whole Genome Duplication in the Zizania Genus.</title>
        <authorList>
            <person name="Haas M."/>
            <person name="Kono T."/>
            <person name="Macchietto M."/>
            <person name="Millas R."/>
            <person name="McGilp L."/>
            <person name="Shao M."/>
            <person name="Duquette J."/>
            <person name="Hirsch C.N."/>
            <person name="Kimball J."/>
        </authorList>
    </citation>
    <scope>NUCLEOTIDE SEQUENCE</scope>
    <source>
        <tissue evidence="2">Fresh leaf tissue</tissue>
    </source>
</reference>
<dbReference type="AlphaFoldDB" id="A0A8J5SWG3"/>